<accession>A0A6A4H7P2</accession>
<feature type="compositionally biased region" description="Basic and acidic residues" evidence="1">
    <location>
        <begin position="154"/>
        <end position="166"/>
    </location>
</feature>
<dbReference type="Proteomes" id="UP000799118">
    <property type="component" value="Unassembled WGS sequence"/>
</dbReference>
<proteinExistence type="predicted"/>
<dbReference type="AlphaFoldDB" id="A0A6A4H7P2"/>
<feature type="region of interest" description="Disordered" evidence="1">
    <location>
        <begin position="154"/>
        <end position="174"/>
    </location>
</feature>
<dbReference type="Pfam" id="PF04679">
    <property type="entry name" value="DNA_ligase_A_C"/>
    <property type="match status" value="1"/>
</dbReference>
<dbReference type="GO" id="GO:0006310">
    <property type="term" value="P:DNA recombination"/>
    <property type="evidence" value="ECO:0007669"/>
    <property type="project" value="InterPro"/>
</dbReference>
<dbReference type="InterPro" id="IPR029710">
    <property type="entry name" value="LIG4"/>
</dbReference>
<sequence length="174" mass="19355">MDGMGETVDVLVVAGNYGTGSRGGGVSTLICAVVDDKRTGADDGTCYSTFVRIGTGLTFADYAWIRNKPWKVRDPKNPPKWLHTASYKSHDDKGDVYLEPEDSFILKVKAAEIVTSDQYHLGYTMRFPRALSIRDDLGIEDCMTASQVLENLRSEKKRKMETTDVAHKKRKTSA</sequence>
<dbReference type="PANTHER" id="PTHR45997:SF1">
    <property type="entry name" value="DNA LIGASE 4"/>
    <property type="match status" value="1"/>
</dbReference>
<dbReference type="GO" id="GO:0005524">
    <property type="term" value="F:ATP binding"/>
    <property type="evidence" value="ECO:0007669"/>
    <property type="project" value="InterPro"/>
</dbReference>
<evidence type="ECO:0000313" key="3">
    <source>
        <dbReference type="EMBL" id="KAE9394239.1"/>
    </source>
</evidence>
<dbReference type="PANTHER" id="PTHR45997">
    <property type="entry name" value="DNA LIGASE 4"/>
    <property type="match status" value="1"/>
</dbReference>
<dbReference type="SUPFAM" id="SSF50249">
    <property type="entry name" value="Nucleic acid-binding proteins"/>
    <property type="match status" value="1"/>
</dbReference>
<feature type="domain" description="DNA ligase ATP-dependent C-terminal" evidence="2">
    <location>
        <begin position="22"/>
        <end position="136"/>
    </location>
</feature>
<evidence type="ECO:0000313" key="4">
    <source>
        <dbReference type="Proteomes" id="UP000799118"/>
    </source>
</evidence>
<evidence type="ECO:0000256" key="1">
    <source>
        <dbReference type="SAM" id="MobiDB-lite"/>
    </source>
</evidence>
<dbReference type="GO" id="GO:0003910">
    <property type="term" value="F:DNA ligase (ATP) activity"/>
    <property type="evidence" value="ECO:0007669"/>
    <property type="project" value="InterPro"/>
</dbReference>
<dbReference type="Gene3D" id="2.40.50.140">
    <property type="entry name" value="Nucleic acid-binding proteins"/>
    <property type="match status" value="1"/>
</dbReference>
<name>A0A6A4H7P2_9AGAR</name>
<keyword evidence="4" id="KW-1185">Reference proteome</keyword>
<dbReference type="GO" id="GO:0003677">
    <property type="term" value="F:DNA binding"/>
    <property type="evidence" value="ECO:0007669"/>
    <property type="project" value="InterPro"/>
</dbReference>
<organism evidence="3 4">
    <name type="scientific">Gymnopus androsaceus JB14</name>
    <dbReference type="NCBI Taxonomy" id="1447944"/>
    <lineage>
        <taxon>Eukaryota</taxon>
        <taxon>Fungi</taxon>
        <taxon>Dikarya</taxon>
        <taxon>Basidiomycota</taxon>
        <taxon>Agaricomycotina</taxon>
        <taxon>Agaricomycetes</taxon>
        <taxon>Agaricomycetidae</taxon>
        <taxon>Agaricales</taxon>
        <taxon>Marasmiineae</taxon>
        <taxon>Omphalotaceae</taxon>
        <taxon>Gymnopus</taxon>
    </lineage>
</organism>
<dbReference type="InterPro" id="IPR012340">
    <property type="entry name" value="NA-bd_OB-fold"/>
</dbReference>
<dbReference type="InterPro" id="IPR012309">
    <property type="entry name" value="DNA_ligase_ATP-dep_C"/>
</dbReference>
<dbReference type="GO" id="GO:0006303">
    <property type="term" value="P:double-strand break repair via nonhomologous end joining"/>
    <property type="evidence" value="ECO:0007669"/>
    <property type="project" value="TreeGrafter"/>
</dbReference>
<dbReference type="GO" id="GO:0032807">
    <property type="term" value="C:DNA ligase IV complex"/>
    <property type="evidence" value="ECO:0007669"/>
    <property type="project" value="TreeGrafter"/>
</dbReference>
<dbReference type="CDD" id="cd07968">
    <property type="entry name" value="OBF_DNA_ligase_IV"/>
    <property type="match status" value="1"/>
</dbReference>
<protein>
    <recommendedName>
        <fullName evidence="2">DNA ligase ATP-dependent C-terminal domain-containing protein</fullName>
    </recommendedName>
</protein>
<reference evidence="3" key="1">
    <citation type="journal article" date="2019" name="Environ. Microbiol.">
        <title>Fungal ecological strategies reflected in gene transcription - a case study of two litter decomposers.</title>
        <authorList>
            <person name="Barbi F."/>
            <person name="Kohler A."/>
            <person name="Barry K."/>
            <person name="Baskaran P."/>
            <person name="Daum C."/>
            <person name="Fauchery L."/>
            <person name="Ihrmark K."/>
            <person name="Kuo A."/>
            <person name="LaButti K."/>
            <person name="Lipzen A."/>
            <person name="Morin E."/>
            <person name="Grigoriev I.V."/>
            <person name="Henrissat B."/>
            <person name="Lindahl B."/>
            <person name="Martin F."/>
        </authorList>
    </citation>
    <scope>NUCLEOTIDE SEQUENCE</scope>
    <source>
        <strain evidence="3">JB14</strain>
    </source>
</reference>
<evidence type="ECO:0000259" key="2">
    <source>
        <dbReference type="Pfam" id="PF04679"/>
    </source>
</evidence>
<gene>
    <name evidence="3" type="ORF">BT96DRAFT_196700</name>
</gene>
<dbReference type="OrthoDB" id="151490at2759"/>
<dbReference type="GO" id="GO:0006297">
    <property type="term" value="P:nucleotide-excision repair, DNA gap filling"/>
    <property type="evidence" value="ECO:0007669"/>
    <property type="project" value="TreeGrafter"/>
</dbReference>
<dbReference type="EMBL" id="ML769554">
    <property type="protein sequence ID" value="KAE9394239.1"/>
    <property type="molecule type" value="Genomic_DNA"/>
</dbReference>